<keyword evidence="1" id="KW-0472">Membrane</keyword>
<evidence type="ECO:0000256" key="1">
    <source>
        <dbReference type="SAM" id="Phobius"/>
    </source>
</evidence>
<keyword evidence="1" id="KW-1133">Transmembrane helix</keyword>
<feature type="transmembrane region" description="Helical" evidence="1">
    <location>
        <begin position="12"/>
        <end position="30"/>
    </location>
</feature>
<dbReference type="AlphaFoldDB" id="A0A0N4W4N7"/>
<evidence type="ECO:0000313" key="2">
    <source>
        <dbReference type="EMBL" id="VDO24163.1"/>
    </source>
</evidence>
<accession>A0A0N4W4N7</accession>
<sequence length="57" mass="6536">MDDNAVKRKAARLRYGIVIFIRLVVVIRSLKITASSMPSIQRITNYRTEIMTISVIL</sequence>
<dbReference type="WBParaSite" id="HPLM_0000486801-mRNA-1">
    <property type="protein sequence ID" value="HPLM_0000486801-mRNA-1"/>
    <property type="gene ID" value="HPLM_0000486801"/>
</dbReference>
<protein>
    <submittedName>
        <fullName evidence="4">Transposase</fullName>
    </submittedName>
</protein>
<reference evidence="4" key="1">
    <citation type="submission" date="2017-02" db="UniProtKB">
        <authorList>
            <consortium name="WormBaseParasite"/>
        </authorList>
    </citation>
    <scope>IDENTIFICATION</scope>
</reference>
<dbReference type="Proteomes" id="UP000268014">
    <property type="component" value="Unassembled WGS sequence"/>
</dbReference>
<name>A0A0N4W4N7_HAEPC</name>
<keyword evidence="1" id="KW-0812">Transmembrane</keyword>
<organism evidence="4">
    <name type="scientific">Haemonchus placei</name>
    <name type="common">Barber's pole worm</name>
    <dbReference type="NCBI Taxonomy" id="6290"/>
    <lineage>
        <taxon>Eukaryota</taxon>
        <taxon>Metazoa</taxon>
        <taxon>Ecdysozoa</taxon>
        <taxon>Nematoda</taxon>
        <taxon>Chromadorea</taxon>
        <taxon>Rhabditida</taxon>
        <taxon>Rhabditina</taxon>
        <taxon>Rhabditomorpha</taxon>
        <taxon>Strongyloidea</taxon>
        <taxon>Trichostrongylidae</taxon>
        <taxon>Haemonchus</taxon>
    </lineage>
</organism>
<reference evidence="2 3" key="2">
    <citation type="submission" date="2018-11" db="EMBL/GenBank/DDBJ databases">
        <authorList>
            <consortium name="Pathogen Informatics"/>
        </authorList>
    </citation>
    <scope>NUCLEOTIDE SEQUENCE [LARGE SCALE GENOMIC DNA]</scope>
    <source>
        <strain evidence="2 3">MHpl1</strain>
    </source>
</reference>
<keyword evidence="3" id="KW-1185">Reference proteome</keyword>
<evidence type="ECO:0000313" key="4">
    <source>
        <dbReference type="WBParaSite" id="HPLM_0000486801-mRNA-1"/>
    </source>
</evidence>
<evidence type="ECO:0000313" key="3">
    <source>
        <dbReference type="Proteomes" id="UP000268014"/>
    </source>
</evidence>
<dbReference type="EMBL" id="UZAF01016261">
    <property type="protein sequence ID" value="VDO24163.1"/>
    <property type="molecule type" value="Genomic_DNA"/>
</dbReference>
<proteinExistence type="predicted"/>
<gene>
    <name evidence="2" type="ORF">HPLM_LOCUS4860</name>
</gene>